<organism evidence="2 3">
    <name type="scientific">PS1 clade bacterium</name>
    <dbReference type="NCBI Taxonomy" id="2175152"/>
    <lineage>
        <taxon>Bacteria</taxon>
        <taxon>Pseudomonadati</taxon>
        <taxon>Pseudomonadota</taxon>
        <taxon>Alphaproteobacteria</taxon>
        <taxon>PS1 clade</taxon>
    </lineage>
</organism>
<keyword evidence="1" id="KW-0812">Transmembrane</keyword>
<keyword evidence="1" id="KW-1133">Transmembrane helix</keyword>
<dbReference type="EMBL" id="QOQD01000005">
    <property type="protein sequence ID" value="RCL73705.1"/>
    <property type="molecule type" value="Genomic_DNA"/>
</dbReference>
<name>A0A368DR65_9PROT</name>
<reference evidence="2 3" key="1">
    <citation type="journal article" date="2018" name="Microbiome">
        <title>Fine metagenomic profile of the Mediterranean stratified and mixed water columns revealed by assembly and recruitment.</title>
        <authorList>
            <person name="Haro-Moreno J.M."/>
            <person name="Lopez-Perez M."/>
            <person name="De La Torre J.R."/>
            <person name="Picazo A."/>
            <person name="Camacho A."/>
            <person name="Rodriguez-Valera F."/>
        </authorList>
    </citation>
    <scope>NUCLEOTIDE SEQUENCE [LARGE SCALE GENOMIC DNA]</scope>
    <source>
        <strain evidence="2">MED-G57</strain>
    </source>
</reference>
<accession>A0A368DR65</accession>
<sequence length="1132" mass="126463">MSVKSIFKFLLYSIIILFIIVVIALLGANTWLNSKLDRGNLDLSLIKSYVFDILNDSDLYSIEADALEMSKTPEGQVLLYFKNVNFYDHKNIMSIETPTVIIENQIITYALGSLSNLFTGGHLKSDVSVIRPRININLDKSQVIESLMVADDKGEQVIEGGQISQSISFDIENELPVKDHFYQIYFRYLHSLLSSKSDNELNSFLNLFSSLALKDATIGISSFENNINFNNLQINFLSDDQSRNLVVTYPMNKTEDELGVGISINNNSDSALTNIDITFKNLIPDNFIYPSEKIGLNTFYNGALSGRLNANINNLGRITDSTLDLNVSQGAMKISLPYSKTDILEIEDAYISSAYNSADQAFNINELVLEQDGYNVKSKGALYLNYNELGNVFEIDTTLTNLTIEKDKNSIIENSDLNLNINLNNGNIIFGEFSGQMGEGEILITNTQRIDYQEYKLLLSNANAIDIKSLINNIDSLNFAQWFESNVNEAKINEVLWSFKILDSGEFIDSDLSMDFENSSFYYYDTHPPINNATGNIGIKDQSIIIELSKGEMNLDDDQSIDINSIKGSILGKGKDQIANFSLELDSDINNLWSYLEIVQFNNLDIINQKEQLKGQASINSVIKFPIPMDSSKDLEIEANILVEEGRYILSEQDSLIIPNAKIDFRDNTIKTNGELNYKGIASKFTTITSLDADLSTEINLSTSVSPTEINILQPFFGEFIGGFGRVPTDIKIVIPLNDLDNIEKMELRANLTDIITQYPSLNWRKGVNERAELTSILTKVPTEDDIEKTDYNIKFLYDSDSVFLDGYFLATSDFKAKNLIVTNFSSPKVQGLKFDVQIDTEGVGNVYLEASKIDISSFIDSDIFMRSNQNIPIPNLNNINLNVLEIDKVIGKNGEDISSINGRINLNDGKIKEMDLAGNFNQNKDTLIQIVYRGADSDLPVDLGVTTDDGGAFLRFMGIYNQAQEGYMQLRATGRNINNMTGQMGIEDILVSDDANLVKIFAESGPNPNRPDIYNVRFKLLKTEFQIEDELIYVNDMQLFGPSDRLKLQGKSNSVTGRFKFQGDYCADYLSNASFGSIPLFGPLLSGGSENCLSATPIKIERDKSGDAIYSSINPIGTVAPGIFRDLFDYN</sequence>
<gene>
    <name evidence="2" type="ORF">DBW71_02710</name>
</gene>
<keyword evidence="1" id="KW-0472">Membrane</keyword>
<evidence type="ECO:0008006" key="4">
    <source>
        <dbReference type="Google" id="ProtNLM"/>
    </source>
</evidence>
<evidence type="ECO:0000313" key="2">
    <source>
        <dbReference type="EMBL" id="RCL73705.1"/>
    </source>
</evidence>
<dbReference type="AlphaFoldDB" id="A0A368DR65"/>
<protein>
    <recommendedName>
        <fullName evidence="4">DUF3971 domain-containing protein</fullName>
    </recommendedName>
</protein>
<evidence type="ECO:0000256" key="1">
    <source>
        <dbReference type="SAM" id="Phobius"/>
    </source>
</evidence>
<dbReference type="Proteomes" id="UP000253570">
    <property type="component" value="Unassembled WGS sequence"/>
</dbReference>
<evidence type="ECO:0000313" key="3">
    <source>
        <dbReference type="Proteomes" id="UP000253570"/>
    </source>
</evidence>
<comment type="caution">
    <text evidence="2">The sequence shown here is derived from an EMBL/GenBank/DDBJ whole genome shotgun (WGS) entry which is preliminary data.</text>
</comment>
<proteinExistence type="predicted"/>
<feature type="transmembrane region" description="Helical" evidence="1">
    <location>
        <begin position="9"/>
        <end position="32"/>
    </location>
</feature>